<gene>
    <name evidence="1" type="ORF">DFR70_10966</name>
</gene>
<name>A0A318K141_9NOCA</name>
<dbReference type="SUPFAM" id="SSF51735">
    <property type="entry name" value="NAD(P)-binding Rossmann-fold domains"/>
    <property type="match status" value="1"/>
</dbReference>
<dbReference type="EMBL" id="QJKF01000009">
    <property type="protein sequence ID" value="PXX60875.1"/>
    <property type="molecule type" value="Genomic_DNA"/>
</dbReference>
<dbReference type="OrthoDB" id="3518805at2"/>
<reference evidence="1 2" key="1">
    <citation type="submission" date="2018-05" db="EMBL/GenBank/DDBJ databases">
        <title>Genomic Encyclopedia of Type Strains, Phase IV (KMG-IV): sequencing the most valuable type-strain genomes for metagenomic binning, comparative biology and taxonomic classification.</title>
        <authorList>
            <person name="Goeker M."/>
        </authorList>
    </citation>
    <scope>NUCLEOTIDE SEQUENCE [LARGE SCALE GENOMIC DNA]</scope>
    <source>
        <strain evidence="1 2">DSM 44704</strain>
    </source>
</reference>
<evidence type="ECO:0000313" key="1">
    <source>
        <dbReference type="EMBL" id="PXX60875.1"/>
    </source>
</evidence>
<keyword evidence="2" id="KW-1185">Reference proteome</keyword>
<dbReference type="RefSeq" id="WP_040734223.1">
    <property type="nucleotide sequence ID" value="NZ_QJKF01000009.1"/>
</dbReference>
<protein>
    <recommendedName>
        <fullName evidence="3">Saccharopine dehydrogenase</fullName>
    </recommendedName>
</protein>
<evidence type="ECO:0008006" key="3">
    <source>
        <dbReference type="Google" id="ProtNLM"/>
    </source>
</evidence>
<accession>A0A318K141</accession>
<dbReference type="InterPro" id="IPR036291">
    <property type="entry name" value="NAD(P)-bd_dom_sf"/>
</dbReference>
<proteinExistence type="predicted"/>
<comment type="caution">
    <text evidence="1">The sequence shown here is derived from an EMBL/GenBank/DDBJ whole genome shotgun (WGS) entry which is preliminary data.</text>
</comment>
<dbReference type="Gene3D" id="3.40.50.720">
    <property type="entry name" value="NAD(P)-binding Rossmann-like Domain"/>
    <property type="match status" value="1"/>
</dbReference>
<evidence type="ECO:0000313" key="2">
    <source>
        <dbReference type="Proteomes" id="UP000247569"/>
    </source>
</evidence>
<sequence length="326" mass="33910">MAVQSDSVLILGGSGQAGAGAAAMLRRWYPSLPLTIAGRDLARAQRIADELGSATAVTIDLERDDLGLPEAHRHSAVVAALWDGRRYGLRYAQQRGLPYLNISSGLVDIAPEVIAGAQRATAPILVASHVFAGVAVLAAIHSAEPFDRVDTVRLGAVLDATDIGGPAGLADLERLAVATSAAMVRRDGVFTWTADTQTEVRGADGATRPGQAIATLDVPSIAFATGAPNVRFDFAIGDSLSAEVRIDIEGVDRAGAPLRVSRSLIHPAGQRPLTALGIALGVERLLALRGAPVPPGIHTPESLIDPAYAVERMYEIGAVFSDAQVS</sequence>
<dbReference type="Proteomes" id="UP000247569">
    <property type="component" value="Unassembled WGS sequence"/>
</dbReference>
<organism evidence="1 2">
    <name type="scientific">Nocardia tenerifensis</name>
    <dbReference type="NCBI Taxonomy" id="228006"/>
    <lineage>
        <taxon>Bacteria</taxon>
        <taxon>Bacillati</taxon>
        <taxon>Actinomycetota</taxon>
        <taxon>Actinomycetes</taxon>
        <taxon>Mycobacteriales</taxon>
        <taxon>Nocardiaceae</taxon>
        <taxon>Nocardia</taxon>
    </lineage>
</organism>
<dbReference type="AlphaFoldDB" id="A0A318K141"/>